<sequence length="420" mass="44752">MGYYDDTERKDTLLDPDAREIMVRSGHPQKKPSRWRAVMSSVISGVVGGALVLGVQPFLDDETSTQEPSYSIDSNTAEEENDSSTVNTQPISQTSDIADMVENLSPAIVGISNKQQQQGFGGGTQDAEAGTGSGVIFKKDGETAYIITNNHVIEGASSIEISYSDGEKSKAELVGADPLTDTAVLKIDSKFAKTVADFGDSGQLRAGERVVAIGNPLGLDFSRTVTEGIISGTDRTIPISTSEGSWELNVIQTDAAINPGNSGGPLLNMSGQVIGINSLKITQDGVEGLGFAIPSNDLQPIVDELLEKGKVDRPFLGVGLLDLSEVPEQYRTNTLQLPNEITEGVFVQGVSPSSPAAEAGMQEGDVIVAMNGTKIKNSNELRKFLYSQTSIGDKIDVEFYRQGEKVTEKITLSQKEVVNS</sequence>
<keyword evidence="2" id="KW-1185">Reference proteome</keyword>
<proteinExistence type="predicted"/>
<reference evidence="2" key="1">
    <citation type="journal article" date="2025" name="Aquaculture">
        <title>Assessment of the bioflocculant production and safety properties of Metabacillus hrfriensis sp. nov. based on phenotypic and whole-genome sequencing analysis.</title>
        <authorList>
            <person name="Zhang R."/>
            <person name="Zhao Z."/>
            <person name="Luo L."/>
            <person name="Wang S."/>
            <person name="Guo K."/>
            <person name="Xu W."/>
        </authorList>
    </citation>
    <scope>NUCLEOTIDE SEQUENCE [LARGE SCALE GENOMIC DNA]</scope>
    <source>
        <strain evidence="2">CT-WN-B3</strain>
    </source>
</reference>
<organism evidence="1 2">
    <name type="scientific">Metabacillus hrfriensis</name>
    <dbReference type="NCBI Taxonomy" id="3048891"/>
    <lineage>
        <taxon>Bacteria</taxon>
        <taxon>Bacillati</taxon>
        <taxon>Bacillota</taxon>
        <taxon>Bacilli</taxon>
        <taxon>Bacillales</taxon>
        <taxon>Bacillaceae</taxon>
        <taxon>Metabacillus</taxon>
    </lineage>
</organism>
<dbReference type="Proteomes" id="UP001226091">
    <property type="component" value="Chromosome"/>
</dbReference>
<protein>
    <submittedName>
        <fullName evidence="1">Trypsin-like peptidase domain-containing protein</fullName>
    </submittedName>
</protein>
<dbReference type="EMBL" id="CP126116">
    <property type="protein sequence ID" value="WHZ57344.1"/>
    <property type="molecule type" value="Genomic_DNA"/>
</dbReference>
<name>A0ACD4RA72_9BACI</name>
<evidence type="ECO:0000313" key="1">
    <source>
        <dbReference type="EMBL" id="WHZ57344.1"/>
    </source>
</evidence>
<gene>
    <name evidence="1" type="ORF">QLQ22_22275</name>
</gene>
<accession>A0ACD4RA72</accession>
<evidence type="ECO:0000313" key="2">
    <source>
        <dbReference type="Proteomes" id="UP001226091"/>
    </source>
</evidence>